<dbReference type="OrthoDB" id="3203159at2759"/>
<proteinExistence type="predicted"/>
<keyword evidence="2" id="KW-1185">Reference proteome</keyword>
<accession>A0A9P5YL24</accession>
<feature type="non-terminal residue" evidence="1">
    <location>
        <position position="173"/>
    </location>
</feature>
<dbReference type="EMBL" id="MU155858">
    <property type="protein sequence ID" value="KAF9470756.1"/>
    <property type="molecule type" value="Genomic_DNA"/>
</dbReference>
<evidence type="ECO:0000313" key="1">
    <source>
        <dbReference type="EMBL" id="KAF9470756.1"/>
    </source>
</evidence>
<feature type="non-terminal residue" evidence="1">
    <location>
        <position position="1"/>
    </location>
</feature>
<comment type="caution">
    <text evidence="1">The sequence shown here is derived from an EMBL/GenBank/DDBJ whole genome shotgun (WGS) entry which is preliminary data.</text>
</comment>
<dbReference type="Proteomes" id="UP000807469">
    <property type="component" value="Unassembled WGS sequence"/>
</dbReference>
<name>A0A9P5YL24_9AGAR</name>
<sequence length="173" mass="20281">VDIIPTWDGNTDDLGRWITKLNRLADRSETIRKQLGLLVPTRLTGSAETWYYSLSAHTRARIEVNWDQLRTAIGDYYMNRAYVDKQRARANKAAYREYSHNRETPSEYYIRKLELLEMVYNYNAAELINEIMSGAPSQWISILTPHLYETLEDFQIAIKFHEDTLIRMSSSNP</sequence>
<organism evidence="1 2">
    <name type="scientific">Pholiota conissans</name>
    <dbReference type="NCBI Taxonomy" id="109636"/>
    <lineage>
        <taxon>Eukaryota</taxon>
        <taxon>Fungi</taxon>
        <taxon>Dikarya</taxon>
        <taxon>Basidiomycota</taxon>
        <taxon>Agaricomycotina</taxon>
        <taxon>Agaricomycetes</taxon>
        <taxon>Agaricomycetidae</taxon>
        <taxon>Agaricales</taxon>
        <taxon>Agaricineae</taxon>
        <taxon>Strophariaceae</taxon>
        <taxon>Pholiota</taxon>
    </lineage>
</organism>
<protein>
    <recommendedName>
        <fullName evidence="3">Retrotransposon gag domain-containing protein</fullName>
    </recommendedName>
</protein>
<dbReference type="AlphaFoldDB" id="A0A9P5YL24"/>
<evidence type="ECO:0008006" key="3">
    <source>
        <dbReference type="Google" id="ProtNLM"/>
    </source>
</evidence>
<reference evidence="1" key="1">
    <citation type="submission" date="2020-11" db="EMBL/GenBank/DDBJ databases">
        <authorList>
            <consortium name="DOE Joint Genome Institute"/>
            <person name="Ahrendt S."/>
            <person name="Riley R."/>
            <person name="Andreopoulos W."/>
            <person name="Labutti K."/>
            <person name="Pangilinan J."/>
            <person name="Ruiz-Duenas F.J."/>
            <person name="Barrasa J.M."/>
            <person name="Sanchez-Garcia M."/>
            <person name="Camarero S."/>
            <person name="Miyauchi S."/>
            <person name="Serrano A."/>
            <person name="Linde D."/>
            <person name="Babiker R."/>
            <person name="Drula E."/>
            <person name="Ayuso-Fernandez I."/>
            <person name="Pacheco R."/>
            <person name="Padilla G."/>
            <person name="Ferreira P."/>
            <person name="Barriuso J."/>
            <person name="Kellner H."/>
            <person name="Castanera R."/>
            <person name="Alfaro M."/>
            <person name="Ramirez L."/>
            <person name="Pisabarro A.G."/>
            <person name="Kuo A."/>
            <person name="Tritt A."/>
            <person name="Lipzen A."/>
            <person name="He G."/>
            <person name="Yan M."/>
            <person name="Ng V."/>
            <person name="Cullen D."/>
            <person name="Martin F."/>
            <person name="Rosso M.-N."/>
            <person name="Henrissat B."/>
            <person name="Hibbett D."/>
            <person name="Martinez A.T."/>
            <person name="Grigoriev I.V."/>
        </authorList>
    </citation>
    <scope>NUCLEOTIDE SEQUENCE</scope>
    <source>
        <strain evidence="1">CIRM-BRFM 674</strain>
    </source>
</reference>
<evidence type="ECO:0000313" key="2">
    <source>
        <dbReference type="Proteomes" id="UP000807469"/>
    </source>
</evidence>
<gene>
    <name evidence="1" type="ORF">BDN70DRAFT_769941</name>
</gene>